<reference evidence="4" key="1">
    <citation type="submission" date="2020-05" db="EMBL/GenBank/DDBJ databases">
        <title>Mycena genomes resolve the evolution of fungal bioluminescence.</title>
        <authorList>
            <person name="Tsai I.J."/>
        </authorList>
    </citation>
    <scope>NUCLEOTIDE SEQUENCE</scope>
    <source>
        <strain evidence="4">160909Yilan</strain>
    </source>
</reference>
<accession>A0A8H6ZE20</accession>
<dbReference type="GO" id="GO:0043531">
    <property type="term" value="F:ADP binding"/>
    <property type="evidence" value="ECO:0007669"/>
    <property type="project" value="InterPro"/>
</dbReference>
<feature type="domain" description="DUF7779" evidence="3">
    <location>
        <begin position="436"/>
        <end position="505"/>
    </location>
</feature>
<dbReference type="OrthoDB" id="4487085at2759"/>
<dbReference type="EMBL" id="JACAZH010000001">
    <property type="protein sequence ID" value="KAF7377313.1"/>
    <property type="molecule type" value="Genomic_DNA"/>
</dbReference>
<dbReference type="InterPro" id="IPR027417">
    <property type="entry name" value="P-loop_NTPase"/>
</dbReference>
<dbReference type="SUPFAM" id="SSF52540">
    <property type="entry name" value="P-loop containing nucleoside triphosphate hydrolases"/>
    <property type="match status" value="1"/>
</dbReference>
<evidence type="ECO:0000256" key="2">
    <source>
        <dbReference type="SAM" id="MobiDB-lite"/>
    </source>
</evidence>
<evidence type="ECO:0000256" key="1">
    <source>
        <dbReference type="SAM" id="Coils"/>
    </source>
</evidence>
<evidence type="ECO:0000313" key="4">
    <source>
        <dbReference type="EMBL" id="KAF7377313.1"/>
    </source>
</evidence>
<comment type="caution">
    <text evidence="4">The sequence shown here is derived from an EMBL/GenBank/DDBJ whole genome shotgun (WGS) entry which is preliminary data.</text>
</comment>
<sequence length="514" mass="56639">MSGSTTPTAAGSVSSPSKKKTVQASHSTSDWIGTSLLTAKAIAAGAECIPFPYVKGVFGVVVTLLETVEKVKRNQDDLRDLCDDTLTIMKIVQDQISAHGDTAATKFKALCEDLENCLKEVLDAVTDLRKEPKGLRGRFKEVVKLTSTKDKIAEYQNRLRALRSNFVLLATIDTNFHVQKLTMVPSNVPPPQVIQIINNCPPPSRIFYGRQEILGKMHGYFTQKLGKQQIFLLHGLGGAGKTQIALKFIEESSCFSDIFWIDTSTRDTIDTGLKNIAVAKAGSSSQDALRWLASNQDDWLLFFDNADDPRIDMNSFFPKCRHGNILITSRNPGLCVYAGSHALISDMEVPDAVHLLLTSAAQEFTVGNKDMAVKIVKELSCLPLAIIQAGAFIAESGALDSYLALFQQNQARLLSKKPAQSHDDYGSTVYTTWQISFTQLSEPAATLLQLCSFLHHQGISEKLRKPMELLSPFQGPTGAWDSLRFIEVRNELRAYSLINLDMERGILLHPSTCA</sequence>
<organism evidence="4 5">
    <name type="scientific">Mycena sanguinolenta</name>
    <dbReference type="NCBI Taxonomy" id="230812"/>
    <lineage>
        <taxon>Eukaryota</taxon>
        <taxon>Fungi</taxon>
        <taxon>Dikarya</taxon>
        <taxon>Basidiomycota</taxon>
        <taxon>Agaricomycotina</taxon>
        <taxon>Agaricomycetes</taxon>
        <taxon>Agaricomycetidae</taxon>
        <taxon>Agaricales</taxon>
        <taxon>Marasmiineae</taxon>
        <taxon>Mycenaceae</taxon>
        <taxon>Mycena</taxon>
    </lineage>
</organism>
<feature type="coiled-coil region" evidence="1">
    <location>
        <begin position="111"/>
        <end position="165"/>
    </location>
</feature>
<protein>
    <submittedName>
        <fullName evidence="4">FabD/lysophospholipase-like protein</fullName>
    </submittedName>
</protein>
<dbReference type="Proteomes" id="UP000623467">
    <property type="component" value="Unassembled WGS sequence"/>
</dbReference>
<keyword evidence="1" id="KW-0175">Coiled coil</keyword>
<dbReference type="InterPro" id="IPR056681">
    <property type="entry name" value="DUF7779"/>
</dbReference>
<keyword evidence="5" id="KW-1185">Reference proteome</keyword>
<evidence type="ECO:0000313" key="5">
    <source>
        <dbReference type="Proteomes" id="UP000623467"/>
    </source>
</evidence>
<proteinExistence type="predicted"/>
<dbReference type="CDD" id="cd21037">
    <property type="entry name" value="MLKL_NTD"/>
    <property type="match status" value="1"/>
</dbReference>
<dbReference type="Pfam" id="PF25000">
    <property type="entry name" value="DUF7779"/>
    <property type="match status" value="1"/>
</dbReference>
<dbReference type="Gene3D" id="1.20.930.20">
    <property type="entry name" value="Adaptor protein Cbl, N-terminal domain"/>
    <property type="match status" value="1"/>
</dbReference>
<dbReference type="PANTHER" id="PTHR35205">
    <property type="entry name" value="NB-ARC AND TPR DOMAIN PROTEIN"/>
    <property type="match status" value="1"/>
</dbReference>
<dbReference type="AlphaFoldDB" id="A0A8H6ZE20"/>
<dbReference type="PANTHER" id="PTHR35205:SF1">
    <property type="entry name" value="ZU5 DOMAIN-CONTAINING PROTEIN"/>
    <property type="match status" value="1"/>
</dbReference>
<dbReference type="InterPro" id="IPR059179">
    <property type="entry name" value="MLKL-like_MCAfunc"/>
</dbReference>
<dbReference type="GO" id="GO:0007166">
    <property type="term" value="P:cell surface receptor signaling pathway"/>
    <property type="evidence" value="ECO:0007669"/>
    <property type="project" value="InterPro"/>
</dbReference>
<evidence type="ECO:0000259" key="3">
    <source>
        <dbReference type="Pfam" id="PF25000"/>
    </source>
</evidence>
<dbReference type="InterPro" id="IPR036537">
    <property type="entry name" value="Adaptor_Cbl_N_dom_sf"/>
</dbReference>
<dbReference type="Gene3D" id="3.40.50.300">
    <property type="entry name" value="P-loop containing nucleotide triphosphate hydrolases"/>
    <property type="match status" value="1"/>
</dbReference>
<feature type="region of interest" description="Disordered" evidence="2">
    <location>
        <begin position="1"/>
        <end position="24"/>
    </location>
</feature>
<name>A0A8H6ZE20_9AGAR</name>
<gene>
    <name evidence="4" type="ORF">MSAN_00151800</name>
</gene>